<evidence type="ECO:0000256" key="6">
    <source>
        <dbReference type="ARBA" id="ARBA00022989"/>
    </source>
</evidence>
<accession>A0ABR7S1P7</accession>
<comment type="caution">
    <text evidence="11">The sequence shown here is derived from an EMBL/GenBank/DDBJ whole genome shotgun (WGS) entry which is preliminary data.</text>
</comment>
<feature type="transmembrane region" description="Helical" evidence="9">
    <location>
        <begin position="147"/>
        <end position="176"/>
    </location>
</feature>
<keyword evidence="4" id="KW-0808">Transferase</keyword>
<feature type="transmembrane region" description="Helical" evidence="9">
    <location>
        <begin position="188"/>
        <end position="208"/>
    </location>
</feature>
<protein>
    <submittedName>
        <fullName evidence="11">Glycosyltransferase</fullName>
    </submittedName>
</protein>
<keyword evidence="3" id="KW-0328">Glycosyltransferase</keyword>
<feature type="transmembrane region" description="Helical" evidence="9">
    <location>
        <begin position="241"/>
        <end position="263"/>
    </location>
</feature>
<evidence type="ECO:0000313" key="11">
    <source>
        <dbReference type="EMBL" id="MBC9250725.1"/>
    </source>
</evidence>
<keyword evidence="2" id="KW-1003">Cell membrane</keyword>
<keyword evidence="6 9" id="KW-1133">Transmembrane helix</keyword>
<feature type="transmembrane region" description="Helical" evidence="9">
    <location>
        <begin position="301"/>
        <end position="318"/>
    </location>
</feature>
<evidence type="ECO:0000256" key="1">
    <source>
        <dbReference type="ARBA" id="ARBA00004651"/>
    </source>
</evidence>
<sequence>MMLTVIGIYARPLTPIDETRYISVAWEMWLRGDFLVPVKNGLPYSDKPPLLMWLYQAGWAVFGVNEWWPRLVSPLCSAASLWLVYRLARRLWPEQPGVGGMAALVLGSSLLWLIFSTASMFDVLLALLTLVGAHGTLSAAQGKRSGFVVLGLAIALGVLAKGPVIVLHCLPVALLALWWQPALAWRSWLAGLGAAVLLGATIALVWAIPAGLAGGEAYQRAIFWGQTAERMVQSFAHQRPFWWYLPTLPLLLFPWLLWPALWRGSYQLLTEKLDLGSRFCIAWLIPVLLALSLISGKQVHYLLPLFPVFALFAARSLAGRTLAGVAGLPVAAILLGSALLALAAGLIPLPKGFSVPPALPPALLLIALAPVTWLLARRMSNPLPVLAIFAALLVALLQLSFSPALRADYDIAPLASAISSAQTSGLRVANDGIYHDQFHFSGRLERPLLEFTDEERLAEWLQQHPDTLTVMYLKKTEAQAVQSAIVRQGFRGEVAVLLDAPTALRLLAVQLGHPLQISNPARPEPSSDGALRQAAQR</sequence>
<feature type="region of interest" description="Disordered" evidence="8">
    <location>
        <begin position="517"/>
        <end position="537"/>
    </location>
</feature>
<evidence type="ECO:0000259" key="10">
    <source>
        <dbReference type="Pfam" id="PF13231"/>
    </source>
</evidence>
<evidence type="ECO:0000256" key="4">
    <source>
        <dbReference type="ARBA" id="ARBA00022679"/>
    </source>
</evidence>
<dbReference type="Pfam" id="PF13231">
    <property type="entry name" value="PMT_2"/>
    <property type="match status" value="1"/>
</dbReference>
<name>A0ABR7S1P7_AQUAC</name>
<proteinExistence type="predicted"/>
<organism evidence="11 12">
    <name type="scientific">Aquipseudomonas alcaligenes</name>
    <name type="common">Pseudomonas alcaligenes</name>
    <dbReference type="NCBI Taxonomy" id="43263"/>
    <lineage>
        <taxon>Bacteria</taxon>
        <taxon>Pseudomonadati</taxon>
        <taxon>Pseudomonadota</taxon>
        <taxon>Gammaproteobacteria</taxon>
        <taxon>Pseudomonadales</taxon>
        <taxon>Pseudomonadaceae</taxon>
        <taxon>Aquipseudomonas</taxon>
    </lineage>
</organism>
<feature type="transmembrane region" description="Helical" evidence="9">
    <location>
        <begin position="275"/>
        <end position="295"/>
    </location>
</feature>
<dbReference type="Proteomes" id="UP000744555">
    <property type="component" value="Unassembled WGS sequence"/>
</dbReference>
<feature type="transmembrane region" description="Helical" evidence="9">
    <location>
        <begin position="359"/>
        <end position="376"/>
    </location>
</feature>
<dbReference type="PANTHER" id="PTHR33908:SF3">
    <property type="entry name" value="UNDECAPRENYL PHOSPHATE-ALPHA-4-AMINO-4-DEOXY-L-ARABINOSE ARABINOSYL TRANSFERASE"/>
    <property type="match status" value="1"/>
</dbReference>
<evidence type="ECO:0000313" key="12">
    <source>
        <dbReference type="Proteomes" id="UP000744555"/>
    </source>
</evidence>
<evidence type="ECO:0000256" key="3">
    <source>
        <dbReference type="ARBA" id="ARBA00022676"/>
    </source>
</evidence>
<dbReference type="RefSeq" id="WP_223123192.1">
    <property type="nucleotide sequence ID" value="NZ_LZEU01000001.1"/>
</dbReference>
<gene>
    <name evidence="11" type="ORF">A9179_10600</name>
</gene>
<feature type="domain" description="Glycosyltransferase RgtA/B/C/D-like" evidence="10">
    <location>
        <begin position="46"/>
        <end position="209"/>
    </location>
</feature>
<dbReference type="InterPro" id="IPR038731">
    <property type="entry name" value="RgtA/B/C-like"/>
</dbReference>
<dbReference type="PANTHER" id="PTHR33908">
    <property type="entry name" value="MANNOSYLTRANSFERASE YKCB-RELATED"/>
    <property type="match status" value="1"/>
</dbReference>
<feature type="transmembrane region" description="Helical" evidence="9">
    <location>
        <begin position="383"/>
        <end position="401"/>
    </location>
</feature>
<dbReference type="InterPro" id="IPR050297">
    <property type="entry name" value="LipidA_mod_glycosyltrf_83"/>
</dbReference>
<dbReference type="EMBL" id="LZEU01000001">
    <property type="protein sequence ID" value="MBC9250725.1"/>
    <property type="molecule type" value="Genomic_DNA"/>
</dbReference>
<keyword evidence="7 9" id="KW-0472">Membrane</keyword>
<comment type="subcellular location">
    <subcellularLocation>
        <location evidence="1">Cell membrane</location>
        <topology evidence="1">Multi-pass membrane protein</topology>
    </subcellularLocation>
</comment>
<feature type="transmembrane region" description="Helical" evidence="9">
    <location>
        <begin position="100"/>
        <end position="127"/>
    </location>
</feature>
<keyword evidence="5 9" id="KW-0812">Transmembrane</keyword>
<evidence type="ECO:0000256" key="8">
    <source>
        <dbReference type="SAM" id="MobiDB-lite"/>
    </source>
</evidence>
<evidence type="ECO:0000256" key="5">
    <source>
        <dbReference type="ARBA" id="ARBA00022692"/>
    </source>
</evidence>
<evidence type="ECO:0000256" key="2">
    <source>
        <dbReference type="ARBA" id="ARBA00022475"/>
    </source>
</evidence>
<feature type="transmembrane region" description="Helical" evidence="9">
    <location>
        <begin position="325"/>
        <end position="347"/>
    </location>
</feature>
<evidence type="ECO:0000256" key="7">
    <source>
        <dbReference type="ARBA" id="ARBA00023136"/>
    </source>
</evidence>
<evidence type="ECO:0000256" key="9">
    <source>
        <dbReference type="SAM" id="Phobius"/>
    </source>
</evidence>
<keyword evidence="12" id="KW-1185">Reference proteome</keyword>
<reference evidence="11 12" key="1">
    <citation type="submission" date="2016-06" db="EMBL/GenBank/DDBJ databases">
        <authorList>
            <person name="Ramos C."/>
            <person name="Pintado A."/>
            <person name="Crespo-Gomez J.I."/>
        </authorList>
    </citation>
    <scope>NUCLEOTIDE SEQUENCE [LARGE SCALE GENOMIC DNA]</scope>
    <source>
        <strain evidence="11 12">AVO110</strain>
    </source>
</reference>